<organism evidence="1 2">
    <name type="scientific">Brassica napus</name>
    <name type="common">Rape</name>
    <dbReference type="NCBI Taxonomy" id="3708"/>
    <lineage>
        <taxon>Eukaryota</taxon>
        <taxon>Viridiplantae</taxon>
        <taxon>Streptophyta</taxon>
        <taxon>Embryophyta</taxon>
        <taxon>Tracheophyta</taxon>
        <taxon>Spermatophyta</taxon>
        <taxon>Magnoliopsida</taxon>
        <taxon>eudicotyledons</taxon>
        <taxon>Gunneridae</taxon>
        <taxon>Pentapetalae</taxon>
        <taxon>rosids</taxon>
        <taxon>malvids</taxon>
        <taxon>Brassicales</taxon>
        <taxon>Brassicaceae</taxon>
        <taxon>Brassiceae</taxon>
        <taxon>Brassica</taxon>
    </lineage>
</organism>
<accession>A0A078G795</accession>
<keyword evidence="2" id="KW-1185">Reference proteome</keyword>
<dbReference type="Proteomes" id="UP000028999">
    <property type="component" value="Unassembled WGS sequence"/>
</dbReference>
<evidence type="ECO:0000313" key="2">
    <source>
        <dbReference type="Proteomes" id="UP000028999"/>
    </source>
</evidence>
<dbReference type="Gramene" id="CDY20877">
    <property type="protein sequence ID" value="CDY20877"/>
    <property type="gene ID" value="GSBRNA2T00013202001"/>
</dbReference>
<gene>
    <name evidence="1" type="primary">BnaC05g26150D</name>
    <name evidence="1" type="ORF">GSBRNA2T00013202001</name>
</gene>
<name>A0A078G795_BRANA</name>
<sequence length="32" mass="3689">MMSMKKGGELMTLDMLLIDEKCESSSLKWQPK</sequence>
<dbReference type="AlphaFoldDB" id="A0A078G795"/>
<proteinExistence type="predicted"/>
<evidence type="ECO:0000313" key="1">
    <source>
        <dbReference type="EMBL" id="CDY20877.1"/>
    </source>
</evidence>
<dbReference type="PaxDb" id="3708-A0A078G795"/>
<protein>
    <submittedName>
        <fullName evidence="1">BnaC05g26150D protein</fullName>
    </submittedName>
</protein>
<reference evidence="1 2" key="1">
    <citation type="journal article" date="2014" name="Science">
        <title>Plant genetics. Early allopolyploid evolution in the post-Neolithic Brassica napus oilseed genome.</title>
        <authorList>
            <person name="Chalhoub B."/>
            <person name="Denoeud F."/>
            <person name="Liu S."/>
            <person name="Parkin I.A."/>
            <person name="Tang H."/>
            <person name="Wang X."/>
            <person name="Chiquet J."/>
            <person name="Belcram H."/>
            <person name="Tong C."/>
            <person name="Samans B."/>
            <person name="Correa M."/>
            <person name="Da Silva C."/>
            <person name="Just J."/>
            <person name="Falentin C."/>
            <person name="Koh C.S."/>
            <person name="Le Clainche I."/>
            <person name="Bernard M."/>
            <person name="Bento P."/>
            <person name="Noel B."/>
            <person name="Labadie K."/>
            <person name="Alberti A."/>
            <person name="Charles M."/>
            <person name="Arnaud D."/>
            <person name="Guo H."/>
            <person name="Daviaud C."/>
            <person name="Alamery S."/>
            <person name="Jabbari K."/>
            <person name="Zhao M."/>
            <person name="Edger P.P."/>
            <person name="Chelaifa H."/>
            <person name="Tack D."/>
            <person name="Lassalle G."/>
            <person name="Mestiri I."/>
            <person name="Schnel N."/>
            <person name="Le Paslier M.C."/>
            <person name="Fan G."/>
            <person name="Renault V."/>
            <person name="Bayer P.E."/>
            <person name="Golicz A.A."/>
            <person name="Manoli S."/>
            <person name="Lee T.H."/>
            <person name="Thi V.H."/>
            <person name="Chalabi S."/>
            <person name="Hu Q."/>
            <person name="Fan C."/>
            <person name="Tollenaere R."/>
            <person name="Lu Y."/>
            <person name="Battail C."/>
            <person name="Shen J."/>
            <person name="Sidebottom C.H."/>
            <person name="Wang X."/>
            <person name="Canaguier A."/>
            <person name="Chauveau A."/>
            <person name="Berard A."/>
            <person name="Deniot G."/>
            <person name="Guan M."/>
            <person name="Liu Z."/>
            <person name="Sun F."/>
            <person name="Lim Y.P."/>
            <person name="Lyons E."/>
            <person name="Town C.D."/>
            <person name="Bancroft I."/>
            <person name="Wang X."/>
            <person name="Meng J."/>
            <person name="Ma J."/>
            <person name="Pires J.C."/>
            <person name="King G.J."/>
            <person name="Brunel D."/>
            <person name="Delourme R."/>
            <person name="Renard M."/>
            <person name="Aury J.M."/>
            <person name="Adams K.L."/>
            <person name="Batley J."/>
            <person name="Snowdon R.J."/>
            <person name="Tost J."/>
            <person name="Edwards D."/>
            <person name="Zhou Y."/>
            <person name="Hua W."/>
            <person name="Sharpe A.G."/>
            <person name="Paterson A.H."/>
            <person name="Guan C."/>
            <person name="Wincker P."/>
        </authorList>
    </citation>
    <scope>NUCLEOTIDE SEQUENCE [LARGE SCALE GENOMIC DNA]</scope>
    <source>
        <strain evidence="2">cv. Darmor-bzh</strain>
    </source>
</reference>
<dbReference type="EMBL" id="LK032113">
    <property type="protein sequence ID" value="CDY20877.1"/>
    <property type="molecule type" value="Genomic_DNA"/>
</dbReference>